<dbReference type="InterPro" id="IPR021242">
    <property type="entry name" value="DUF2799"/>
</dbReference>
<name>A0ABQ5UPX5_9HYPH</name>
<keyword evidence="3" id="KW-1185">Reference proteome</keyword>
<dbReference type="Proteomes" id="UP001161405">
    <property type="component" value="Unassembled WGS sequence"/>
</dbReference>
<dbReference type="Pfam" id="PF10973">
    <property type="entry name" value="DUF2799"/>
    <property type="match status" value="1"/>
</dbReference>
<evidence type="ECO:0000313" key="3">
    <source>
        <dbReference type="Proteomes" id="UP001161405"/>
    </source>
</evidence>
<reference evidence="2" key="1">
    <citation type="journal article" date="2014" name="Int. J. Syst. Evol. Microbiol.">
        <title>Complete genome of a new Firmicutes species belonging to the dominant human colonic microbiota ('Ruminococcus bicirculans') reveals two chromosomes and a selective capacity to utilize plant glucans.</title>
        <authorList>
            <consortium name="NISC Comparative Sequencing Program"/>
            <person name="Wegmann U."/>
            <person name="Louis P."/>
            <person name="Goesmann A."/>
            <person name="Henrissat B."/>
            <person name="Duncan S.H."/>
            <person name="Flint H.J."/>
        </authorList>
    </citation>
    <scope>NUCLEOTIDE SEQUENCE</scope>
    <source>
        <strain evidence="2">NBRC 107169</strain>
    </source>
</reference>
<gene>
    <name evidence="2" type="ORF">GCM10007879_15480</name>
</gene>
<keyword evidence="1" id="KW-0732">Signal</keyword>
<sequence length="190" mass="20949">MRVLILFVSVLLLGLLAGCATLSKAQCQTGDWQSVGELDGRAGYPSTRIAEHNEACSKHGVTVDRALYNKGYQAGLKAYCTPNNAAKIGLAGRAYNNVCTGENGISFLRIYREANDVYTIDREIVAIQDEVVALTEKLADPNTTQAERDQIARQIRSLNSQLSLKFSTRAREDAELRQVLLEEQKRLSSL</sequence>
<dbReference type="PROSITE" id="PS51257">
    <property type="entry name" value="PROKAR_LIPOPROTEIN"/>
    <property type="match status" value="1"/>
</dbReference>
<evidence type="ECO:0008006" key="4">
    <source>
        <dbReference type="Google" id="ProtNLM"/>
    </source>
</evidence>
<feature type="chain" id="PRO_5046259909" description="DUF2799 domain-containing protein" evidence="1">
    <location>
        <begin position="26"/>
        <end position="190"/>
    </location>
</feature>
<proteinExistence type="predicted"/>
<organism evidence="2 3">
    <name type="scientific">Maritalea porphyrae</name>
    <dbReference type="NCBI Taxonomy" id="880732"/>
    <lineage>
        <taxon>Bacteria</taxon>
        <taxon>Pseudomonadati</taxon>
        <taxon>Pseudomonadota</taxon>
        <taxon>Alphaproteobacteria</taxon>
        <taxon>Hyphomicrobiales</taxon>
        <taxon>Devosiaceae</taxon>
        <taxon>Maritalea</taxon>
    </lineage>
</organism>
<dbReference type="EMBL" id="BSNI01000002">
    <property type="protein sequence ID" value="GLQ17299.1"/>
    <property type="molecule type" value="Genomic_DNA"/>
</dbReference>
<dbReference type="RefSeq" id="WP_284363326.1">
    <property type="nucleotide sequence ID" value="NZ_BSNI01000002.1"/>
</dbReference>
<reference evidence="2" key="2">
    <citation type="submission" date="2023-01" db="EMBL/GenBank/DDBJ databases">
        <title>Draft genome sequence of Maritalea porphyrae strain NBRC 107169.</title>
        <authorList>
            <person name="Sun Q."/>
            <person name="Mori K."/>
        </authorList>
    </citation>
    <scope>NUCLEOTIDE SEQUENCE</scope>
    <source>
        <strain evidence="2">NBRC 107169</strain>
    </source>
</reference>
<accession>A0ABQ5UPX5</accession>
<evidence type="ECO:0000256" key="1">
    <source>
        <dbReference type="SAM" id="SignalP"/>
    </source>
</evidence>
<protein>
    <recommendedName>
        <fullName evidence="4">DUF2799 domain-containing protein</fullName>
    </recommendedName>
</protein>
<feature type="signal peptide" evidence="1">
    <location>
        <begin position="1"/>
        <end position="25"/>
    </location>
</feature>
<evidence type="ECO:0000313" key="2">
    <source>
        <dbReference type="EMBL" id="GLQ17299.1"/>
    </source>
</evidence>
<comment type="caution">
    <text evidence="2">The sequence shown here is derived from an EMBL/GenBank/DDBJ whole genome shotgun (WGS) entry which is preliminary data.</text>
</comment>